<reference evidence="2" key="1">
    <citation type="submission" date="2017-09" db="EMBL/GenBank/DDBJ databases">
        <title>Depth-based differentiation of microbial function through sediment-hosted aquifers and enrichment of novel symbionts in the deep terrestrial subsurface.</title>
        <authorList>
            <person name="Probst A.J."/>
            <person name="Ladd B."/>
            <person name="Jarett J.K."/>
            <person name="Geller-Mcgrath D.E."/>
            <person name="Sieber C.M.K."/>
            <person name="Emerson J.B."/>
            <person name="Anantharaman K."/>
            <person name="Thomas B.C."/>
            <person name="Malmstrom R."/>
            <person name="Stieglmeier M."/>
            <person name="Klingl A."/>
            <person name="Woyke T."/>
            <person name="Ryan C.M."/>
            <person name="Banfield J.F."/>
        </authorList>
    </citation>
    <scope>NUCLEOTIDE SEQUENCE [LARGE SCALE GENOMIC DNA]</scope>
</reference>
<dbReference type="PANTHER" id="PTHR38659:SF1">
    <property type="entry name" value="METAL DEPENDENT PHOSPHOHYDROLASE"/>
    <property type="match status" value="1"/>
</dbReference>
<keyword evidence="1" id="KW-0378">Hydrolase</keyword>
<evidence type="ECO:0000313" key="2">
    <source>
        <dbReference type="Proteomes" id="UP000231414"/>
    </source>
</evidence>
<sequence length="192" mass="20986">MSKDQALTELHVNLSNKNLIKHCLATEAVMGGLYDLLTGSKGRAYTQTREEWSLAGLLHDLDYEQVAKDEYKNHGLVAADQLGDLITLDMRNAIASHGCEFTGVLPKSDFDFCLRSGETLTGLVVASALVLPSKKLAELTVGSILNRFKEKSFAKGASREVIMECLSINLELEELIRVSLEAMQSIASELGL</sequence>
<comment type="caution">
    <text evidence="1">The sequence shown here is derived from an EMBL/GenBank/DDBJ whole genome shotgun (WGS) entry which is preliminary data.</text>
</comment>
<proteinExistence type="predicted"/>
<protein>
    <submittedName>
        <fullName evidence="1">Phosphohydrolase</fullName>
    </submittedName>
</protein>
<dbReference type="GO" id="GO:0016787">
    <property type="term" value="F:hydrolase activity"/>
    <property type="evidence" value="ECO:0007669"/>
    <property type="project" value="UniProtKB-KW"/>
</dbReference>
<gene>
    <name evidence="1" type="ORF">COT52_00135</name>
</gene>
<evidence type="ECO:0000313" key="1">
    <source>
        <dbReference type="EMBL" id="PIS21147.1"/>
    </source>
</evidence>
<dbReference type="PANTHER" id="PTHR38659">
    <property type="entry name" value="METAL-DEPENDENT PHOSPHOHYDROLASE"/>
    <property type="match status" value="1"/>
</dbReference>
<dbReference type="Proteomes" id="UP000231414">
    <property type="component" value="Unassembled WGS sequence"/>
</dbReference>
<organism evidence="1 2">
    <name type="scientific">candidate division WWE3 bacterium CG08_land_8_20_14_0_20_43_13</name>
    <dbReference type="NCBI Taxonomy" id="1975087"/>
    <lineage>
        <taxon>Bacteria</taxon>
        <taxon>Katanobacteria</taxon>
    </lineage>
</organism>
<dbReference type="AlphaFoldDB" id="A0A2H0X890"/>
<name>A0A2H0X890_UNCKA</name>
<dbReference type="EMBL" id="PEYW01000002">
    <property type="protein sequence ID" value="PIS21147.1"/>
    <property type="molecule type" value="Genomic_DNA"/>
</dbReference>
<dbReference type="SUPFAM" id="SSF109604">
    <property type="entry name" value="HD-domain/PDEase-like"/>
    <property type="match status" value="1"/>
</dbReference>
<accession>A0A2H0X890</accession>